<dbReference type="Proteomes" id="UP000515277">
    <property type="component" value="Chromosome"/>
</dbReference>
<dbReference type="Pfam" id="PF15566">
    <property type="entry name" value="Imm32"/>
    <property type="match status" value="1"/>
</dbReference>
<protein>
    <submittedName>
        <fullName evidence="1">Uncharacterized protein</fullName>
    </submittedName>
</protein>
<sequence length="122" mass="13436">MRRSWLTAVPINLFYAAIDQALPVAPIKQLPRNGGIQSLKTLKKFTVHGTAVGSDRRIQLDEISILAEPDTLRALGEFLIKASADMAANGLEHVHLQDVIEHFSHQDHVDVIALNRAVIKPA</sequence>
<reference evidence="2" key="1">
    <citation type="journal article" date="2020" name="Microbiol. Resour. Announc.">
        <title>Complete genome sequences of four natural Pseudomonas isolates that catabolize a wide range of aromatic compounds relevant to lignin valorization.</title>
        <authorList>
            <person name="Hatmaker E.A."/>
            <person name="Presley G."/>
            <person name="Cannon O."/>
            <person name="Guss A.M."/>
            <person name="Elkins J.G."/>
        </authorList>
    </citation>
    <scope>NUCLEOTIDE SEQUENCE [LARGE SCALE GENOMIC DNA]</scope>
    <source>
        <strain evidence="2">H1F5C</strain>
    </source>
</reference>
<evidence type="ECO:0000313" key="2">
    <source>
        <dbReference type="Proteomes" id="UP000515277"/>
    </source>
</evidence>
<dbReference type="InterPro" id="IPR029083">
    <property type="entry name" value="Imm32"/>
</dbReference>
<proteinExistence type="predicted"/>
<organism evidence="1 2">
    <name type="scientific">Pseudomonas protegens</name>
    <dbReference type="NCBI Taxonomy" id="380021"/>
    <lineage>
        <taxon>Bacteria</taxon>
        <taxon>Pseudomonadati</taxon>
        <taxon>Pseudomonadota</taxon>
        <taxon>Gammaproteobacteria</taxon>
        <taxon>Pseudomonadales</taxon>
        <taxon>Pseudomonadaceae</taxon>
        <taxon>Pseudomonas</taxon>
    </lineage>
</organism>
<name>A0A7G7XLI1_9PSED</name>
<dbReference type="AlphaFoldDB" id="A0A7G7XLI1"/>
<accession>A0A7G7XLI1</accession>
<evidence type="ECO:0000313" key="1">
    <source>
        <dbReference type="EMBL" id="QNH80826.1"/>
    </source>
</evidence>
<dbReference type="RefSeq" id="WP_179596121.1">
    <property type="nucleotide sequence ID" value="NZ_CP060201.1"/>
</dbReference>
<dbReference type="EMBL" id="CP060201">
    <property type="protein sequence ID" value="QNH80826.1"/>
    <property type="molecule type" value="Genomic_DNA"/>
</dbReference>
<gene>
    <name evidence="1" type="ORF">GGI48_04250</name>
</gene>